<feature type="region of interest" description="Disordered" evidence="1">
    <location>
        <begin position="122"/>
        <end position="154"/>
    </location>
</feature>
<dbReference type="EMBL" id="CP064942">
    <property type="protein sequence ID" value="QPH53189.1"/>
    <property type="molecule type" value="Genomic_DNA"/>
</dbReference>
<gene>
    <name evidence="2" type="ORF">I0K15_15490</name>
</gene>
<keyword evidence="3" id="KW-1185">Reference proteome</keyword>
<proteinExistence type="predicted"/>
<dbReference type="Proteomes" id="UP000594800">
    <property type="component" value="Chromosome"/>
</dbReference>
<dbReference type="KEGG" id="poz:I0K15_15490"/>
<evidence type="ECO:0000313" key="2">
    <source>
        <dbReference type="EMBL" id="QPH53189.1"/>
    </source>
</evidence>
<evidence type="ECO:0000313" key="3">
    <source>
        <dbReference type="Proteomes" id="UP000594800"/>
    </source>
</evidence>
<sequence>MRTGLLAGIVLIFWAGKAVSQELAPLRAGEHPTFSRIVIDAPPPANWFARHRGRDVVVVLPGLDIRGVEDVFARMPRTRILSVLRTTRGLRLRLGCNCAVQAFALDDRHLVIDVRDPQAAPAVERPDLLQDDNPEQAEPLTSANADAPDPMEEIAPPAADLDAARQSLIRELTRAADQGLLDFVEEPGRAAVSQQSSLEEPSGSADVADLEAAMDALRSDQQIRVRTAYDGPSPVPQDPPSCGPPSIALFSDDPPEAEYGDVIELRASLLGEFDRPDPDVLRALIERYIIMSFGTEARSLLAAYPDVLPERDLYADMALIAEGETVTSGPLASLAQCPGIAGVWGRTAAGPGALVSDETTEKQLEALGTLPSDARALLGGALAEVLMDDDNIETAAEVLALVRRSGQPLSPRMAFVAARLALENGDVSEGETALLALTDATGTVSAEAIALLTQRQLDRGEEIRQSLRLDLQAAAFMLRGSPLGERLIGLIAREHAARGDLHIALQAIRDSVVREPERAAFWSDVTAALIIETEPDTPNFARALTEFADLLPLDERGDRARRSGAAGLISLGLPSPALDLLGPALGRRDAAARVLAARALRMSGASEAALGQLSGLDSDAANLERLDILIRAGAFEQARETLRRLPVARRPEAARLLLAEQEEGSASSATLEEGGRAIADPLSLQSSRQLLAETAEIREGAGQLLGAE</sequence>
<dbReference type="AlphaFoldDB" id="A0A7S9LQ14"/>
<protein>
    <submittedName>
        <fullName evidence="2">Uncharacterized protein</fullName>
    </submittedName>
</protein>
<evidence type="ECO:0000256" key="1">
    <source>
        <dbReference type="SAM" id="MobiDB-lite"/>
    </source>
</evidence>
<organism evidence="2 3">
    <name type="scientific">Pontivivens ytuae</name>
    <dbReference type="NCBI Taxonomy" id="2789856"/>
    <lineage>
        <taxon>Bacteria</taxon>
        <taxon>Pseudomonadati</taxon>
        <taxon>Pseudomonadota</taxon>
        <taxon>Alphaproteobacteria</taxon>
        <taxon>Rhodobacterales</taxon>
        <taxon>Paracoccaceae</taxon>
        <taxon>Pontivivens</taxon>
    </lineage>
</organism>
<name>A0A7S9LQ14_9RHOB</name>
<dbReference type="RefSeq" id="WP_196102400.1">
    <property type="nucleotide sequence ID" value="NZ_CP064942.1"/>
</dbReference>
<accession>A0A7S9LQ14</accession>
<reference evidence="2 3" key="1">
    <citation type="submission" date="2020-11" db="EMBL/GenBank/DDBJ databases">
        <title>Description of Pontivivens ytuae sp. nov. isolated from deep sea sediment of Mariana Trench.</title>
        <authorList>
            <person name="Wang Z."/>
            <person name="Sun Q.-L."/>
            <person name="Xu X.-D."/>
            <person name="Tang Y.-Z."/>
            <person name="Zhang J."/>
        </authorList>
    </citation>
    <scope>NUCLEOTIDE SEQUENCE [LARGE SCALE GENOMIC DNA]</scope>
    <source>
        <strain evidence="2 3">MT2928</strain>
    </source>
</reference>